<accession>A0ACB8UK47</accession>
<reference evidence="1" key="1">
    <citation type="journal article" date="2021" name="Environ. Microbiol.">
        <title>Gene family expansions and transcriptome signatures uncover fungal adaptations to wood decay.</title>
        <authorList>
            <person name="Hage H."/>
            <person name="Miyauchi S."/>
            <person name="Viragh M."/>
            <person name="Drula E."/>
            <person name="Min B."/>
            <person name="Chaduli D."/>
            <person name="Navarro D."/>
            <person name="Favel A."/>
            <person name="Norest M."/>
            <person name="Lesage-Meessen L."/>
            <person name="Balint B."/>
            <person name="Merenyi Z."/>
            <person name="de Eugenio L."/>
            <person name="Morin E."/>
            <person name="Martinez A.T."/>
            <person name="Baldrian P."/>
            <person name="Stursova M."/>
            <person name="Martinez M.J."/>
            <person name="Novotny C."/>
            <person name="Magnuson J.K."/>
            <person name="Spatafora J.W."/>
            <person name="Maurice S."/>
            <person name="Pangilinan J."/>
            <person name="Andreopoulos W."/>
            <person name="LaButti K."/>
            <person name="Hundley H."/>
            <person name="Na H."/>
            <person name="Kuo A."/>
            <person name="Barry K."/>
            <person name="Lipzen A."/>
            <person name="Henrissat B."/>
            <person name="Riley R."/>
            <person name="Ahrendt S."/>
            <person name="Nagy L.G."/>
            <person name="Grigoriev I.V."/>
            <person name="Martin F."/>
            <person name="Rosso M.N."/>
        </authorList>
    </citation>
    <scope>NUCLEOTIDE SEQUENCE</scope>
    <source>
        <strain evidence="1">CBS 384.51</strain>
    </source>
</reference>
<organism evidence="1 2">
    <name type="scientific">Irpex rosettiformis</name>
    <dbReference type="NCBI Taxonomy" id="378272"/>
    <lineage>
        <taxon>Eukaryota</taxon>
        <taxon>Fungi</taxon>
        <taxon>Dikarya</taxon>
        <taxon>Basidiomycota</taxon>
        <taxon>Agaricomycotina</taxon>
        <taxon>Agaricomycetes</taxon>
        <taxon>Polyporales</taxon>
        <taxon>Irpicaceae</taxon>
        <taxon>Irpex</taxon>
    </lineage>
</organism>
<dbReference type="EMBL" id="MU274900">
    <property type="protein sequence ID" value="KAI0094670.1"/>
    <property type="molecule type" value="Genomic_DNA"/>
</dbReference>
<dbReference type="Proteomes" id="UP001055072">
    <property type="component" value="Unassembled WGS sequence"/>
</dbReference>
<gene>
    <name evidence="1" type="ORF">BDY19DRAFT_1000549</name>
</gene>
<comment type="caution">
    <text evidence="1">The sequence shown here is derived from an EMBL/GenBank/DDBJ whole genome shotgun (WGS) entry which is preliminary data.</text>
</comment>
<name>A0ACB8UK47_9APHY</name>
<evidence type="ECO:0000313" key="1">
    <source>
        <dbReference type="EMBL" id="KAI0094670.1"/>
    </source>
</evidence>
<evidence type="ECO:0000313" key="2">
    <source>
        <dbReference type="Proteomes" id="UP001055072"/>
    </source>
</evidence>
<sequence length="421" mass="46247">MSSTLSPSPSKVKRRGSTRRPRANSQLPPLTQEAHDAALYSIRAYLKNHTSYDSFPVSFRMIVLDIKLEVRKALQCLLTNGVVSAPLWNSDKSCFAGMFTVSDIIHLIQYYYKSSTYDSAAADVETLRLESLREIEKELGVEPPPLLREYPAATLYDAAKLLIQTHARRVPLLDHDTETGHEVIVSVLTQYRLLKFISINCGKEISQLHLPLRKLKIGTYVSSFPPSAEGSPDGNPFYPIATATLDTPVFDIVHMFSERGISAVPIIDENGIVVNLYETVDVITLVRLGAYQALDLTISEALTQRSPDFPGVVVCTASDSLGTLMQLIKKRRVHRLVVVEGDKGRLLGIISLSDVLRYLVGEITIGEGIEPSETQVSTSAPSFVSIPAAVEEASPPPPEENIPQAAEDSTPRPTDKVPPTE</sequence>
<proteinExistence type="predicted"/>
<protein>
    <submittedName>
        <fullName evidence="1">Uncharacterized protein</fullName>
    </submittedName>
</protein>
<keyword evidence="2" id="KW-1185">Reference proteome</keyword>